<dbReference type="EMBL" id="MLJW01003672">
    <property type="protein sequence ID" value="OIQ71559.1"/>
    <property type="molecule type" value="Genomic_DNA"/>
</dbReference>
<name>A0A1J5PUW9_9ZZZZ</name>
<comment type="caution">
    <text evidence="1">The sequence shown here is derived from an EMBL/GenBank/DDBJ whole genome shotgun (WGS) entry which is preliminary data.</text>
</comment>
<sequence length="239" mass="26229">MRFRRRGVIHIAADIAVVVFGRNFARRYAAGISRDIFSALGEAAVDVDDFGNVFRSQKILCLAFAVFAVCIDEHDVPASSSVLLVHHQHASRDAGAVEQPGRQANDGFKPAAFDEVLASFFFFATAKQHAMRHDGRHFAICLEYGQHVLHEHQVGLLAFLRHPDGKASGVFDVFLDVVLAEGWVGEHTVITFQLVGLCLVLRTAQGIFLPDVGVRNAVQQHVHLADRPGGTDALLSFQH</sequence>
<reference evidence="1" key="1">
    <citation type="submission" date="2016-10" db="EMBL/GenBank/DDBJ databases">
        <title>Sequence of Gallionella enrichment culture.</title>
        <authorList>
            <person name="Poehlein A."/>
            <person name="Muehling M."/>
            <person name="Daniel R."/>
        </authorList>
    </citation>
    <scope>NUCLEOTIDE SEQUENCE</scope>
</reference>
<evidence type="ECO:0000313" key="1">
    <source>
        <dbReference type="EMBL" id="OIQ71559.1"/>
    </source>
</evidence>
<dbReference type="AlphaFoldDB" id="A0A1J5PUW9"/>
<proteinExistence type="predicted"/>
<gene>
    <name evidence="1" type="ORF">GALL_468230</name>
</gene>
<protein>
    <submittedName>
        <fullName evidence="1">Uncharacterized protein</fullName>
    </submittedName>
</protein>
<accession>A0A1J5PUW9</accession>
<organism evidence="1">
    <name type="scientific">mine drainage metagenome</name>
    <dbReference type="NCBI Taxonomy" id="410659"/>
    <lineage>
        <taxon>unclassified sequences</taxon>
        <taxon>metagenomes</taxon>
        <taxon>ecological metagenomes</taxon>
    </lineage>
</organism>